<evidence type="ECO:0000256" key="3">
    <source>
        <dbReference type="ARBA" id="ARBA00022833"/>
    </source>
</evidence>
<dbReference type="PROSITE" id="PS50089">
    <property type="entry name" value="ZF_RING_2"/>
    <property type="match status" value="1"/>
</dbReference>
<keyword evidence="2 4" id="KW-0863">Zinc-finger</keyword>
<sequence length="967" mass="103636">MAACGACRNAFGVGVWGRQPMVSPCGHTICSICLADQRLVACPFCSAPLPPDEDRKAMPCNRSLLDIISNGGFHQQRVPGIPFQELRLTEEELGGGGLGRVVVGQWGMREVAVKLLRLPPTCSFGPGYRLQQQLQLLVHISAACRHTARLLGVSLNDKQDRLALVMRRYPANLEQVLQQPGGGRLPSSAALLLARDLLRGLCELHALGLVAGDLKPSNVLLDGATAAAAAHGNGAGMQPLLADVGLRRAFAAAAGQHLTSLPQGTLNYMAPEQFSLEEADKVVRPQSDVWAFGAIMLHALSGQPPWPGLNAAQVTMQVGVRRCSPDLPDDLPAPLRNLLHWCLRPDPHHRPSAEGALALVESALGAALQRGLSLQSQAEAQEGGREAAAAEAESASEDDECGDLPEPMSLEERLMMHARGARMRPAIAHVFLVEGLRVRRPAIAGVAMEQDENARWRLLPWVFREAMSGVLPGIPEARRRYLQVAAGVGGMRDVTAELLSRGLDGGYEDLSLYVYDSQAPKSTQLHVFLEGTDLVTNVTVNHNSTYRDLRESVLSRLQPPPDQLYLLSADGVPMHCGEQWLLGSAIADAGEARFSAARLELLDITVVKLTGTTVELQVHPSWSVGYVKIMIQEKEGTPPDQQRLLFAGKQLEDGRSVAEVGIPSGSTIHLILRLRGGKPVICMWPAAPTDAIVRLQLSPRWAFSSLVPRPDCTAGGAGVVGGRSAEWRVRVQPDGTLTHDASGGRQYAYLFWEALTEGTAREGTAAAGLQRAGSGASSSSAVGWEVEGGSGSGGGQEERQQGMLPVAAAHEQQGHNNVNVARPPAPANPIPGLGPTPPDLPLPDFDAAHSFCVAGADVEAWLYGALTAFGLPVRERTDFLTYWLPYMEGAAWLLISFADPRVYQAAAALHVVPDPDVLVRLFMMFERLSAPVAVRGELAGEVARVGVLRREGARMAVLEWGGMEVVR</sequence>
<dbReference type="Gene3D" id="3.30.200.20">
    <property type="entry name" value="Phosphorylase Kinase, domain 1"/>
    <property type="match status" value="1"/>
</dbReference>
<evidence type="ECO:0000313" key="10">
    <source>
        <dbReference type="Proteomes" id="UP001054857"/>
    </source>
</evidence>
<evidence type="ECO:0000256" key="4">
    <source>
        <dbReference type="PROSITE-ProRule" id="PRU00175"/>
    </source>
</evidence>
<keyword evidence="1" id="KW-0479">Metal-binding</keyword>
<evidence type="ECO:0000256" key="1">
    <source>
        <dbReference type="ARBA" id="ARBA00022723"/>
    </source>
</evidence>
<dbReference type="Pfam" id="PF00069">
    <property type="entry name" value="Pkinase"/>
    <property type="match status" value="1"/>
</dbReference>
<dbReference type="InterPro" id="IPR000719">
    <property type="entry name" value="Prot_kinase_dom"/>
</dbReference>
<dbReference type="Gene3D" id="1.10.510.10">
    <property type="entry name" value="Transferase(Phosphotransferase) domain 1"/>
    <property type="match status" value="1"/>
</dbReference>
<feature type="compositionally biased region" description="Low complexity" evidence="5">
    <location>
        <begin position="766"/>
        <end position="785"/>
    </location>
</feature>
<dbReference type="GO" id="GO:0004674">
    <property type="term" value="F:protein serine/threonine kinase activity"/>
    <property type="evidence" value="ECO:0007669"/>
    <property type="project" value="TreeGrafter"/>
</dbReference>
<evidence type="ECO:0000259" key="8">
    <source>
        <dbReference type="PROSITE" id="PS50089"/>
    </source>
</evidence>
<dbReference type="AlphaFoldDB" id="A0AAD3DMY5"/>
<dbReference type="InterPro" id="IPR000626">
    <property type="entry name" value="Ubiquitin-like_dom"/>
</dbReference>
<dbReference type="Pfam" id="PF00240">
    <property type="entry name" value="ubiquitin"/>
    <property type="match status" value="1"/>
</dbReference>
<feature type="compositionally biased region" description="Acidic residues" evidence="5">
    <location>
        <begin position="394"/>
        <end position="403"/>
    </location>
</feature>
<comment type="caution">
    <text evidence="9">The sequence shown here is derived from an EMBL/GenBank/DDBJ whole genome shotgun (WGS) entry which is preliminary data.</text>
</comment>
<evidence type="ECO:0000259" key="7">
    <source>
        <dbReference type="PROSITE" id="PS50053"/>
    </source>
</evidence>
<reference evidence="9 10" key="1">
    <citation type="journal article" date="2021" name="Sci. Rep.">
        <title>Genome sequencing of the multicellular alga Astrephomene provides insights into convergent evolution of germ-soma differentiation.</title>
        <authorList>
            <person name="Yamashita S."/>
            <person name="Yamamoto K."/>
            <person name="Matsuzaki R."/>
            <person name="Suzuki S."/>
            <person name="Yamaguchi H."/>
            <person name="Hirooka S."/>
            <person name="Minakuchi Y."/>
            <person name="Miyagishima S."/>
            <person name="Kawachi M."/>
            <person name="Toyoda A."/>
            <person name="Nozaki H."/>
        </authorList>
    </citation>
    <scope>NUCLEOTIDE SEQUENCE [LARGE SCALE GENOMIC DNA]</scope>
    <source>
        <strain evidence="9 10">NIES-4017</strain>
    </source>
</reference>
<feature type="region of interest" description="Disordered" evidence="5">
    <location>
        <begin position="375"/>
        <end position="406"/>
    </location>
</feature>
<feature type="region of interest" description="Disordered" evidence="5">
    <location>
        <begin position="766"/>
        <end position="802"/>
    </location>
</feature>
<name>A0AAD3DMY5_9CHLO</name>
<proteinExistence type="predicted"/>
<dbReference type="PRINTS" id="PR00348">
    <property type="entry name" value="UBIQUITIN"/>
</dbReference>
<evidence type="ECO:0000313" key="9">
    <source>
        <dbReference type="EMBL" id="GFR44079.1"/>
    </source>
</evidence>
<dbReference type="PROSITE" id="PS00518">
    <property type="entry name" value="ZF_RING_1"/>
    <property type="match status" value="1"/>
</dbReference>
<feature type="domain" description="Protein kinase" evidence="6">
    <location>
        <begin position="87"/>
        <end position="364"/>
    </location>
</feature>
<dbReference type="GO" id="GO:0008270">
    <property type="term" value="F:zinc ion binding"/>
    <property type="evidence" value="ECO:0007669"/>
    <property type="project" value="UniProtKB-KW"/>
</dbReference>
<dbReference type="PROSITE" id="PS50011">
    <property type="entry name" value="PROTEIN_KINASE_DOM"/>
    <property type="match status" value="1"/>
</dbReference>
<keyword evidence="10" id="KW-1185">Reference proteome</keyword>
<dbReference type="EMBL" id="BMAR01000007">
    <property type="protein sequence ID" value="GFR44079.1"/>
    <property type="molecule type" value="Genomic_DNA"/>
</dbReference>
<dbReference type="PROSITE" id="PS50053">
    <property type="entry name" value="UBIQUITIN_2"/>
    <property type="match status" value="1"/>
</dbReference>
<evidence type="ECO:0000259" key="6">
    <source>
        <dbReference type="PROSITE" id="PS50011"/>
    </source>
</evidence>
<dbReference type="InterPro" id="IPR019956">
    <property type="entry name" value="Ubiquitin_dom"/>
</dbReference>
<dbReference type="SUPFAM" id="SSF54236">
    <property type="entry name" value="Ubiquitin-like"/>
    <property type="match status" value="1"/>
</dbReference>
<dbReference type="SMART" id="SM00184">
    <property type="entry name" value="RING"/>
    <property type="match status" value="1"/>
</dbReference>
<protein>
    <submittedName>
        <fullName evidence="9">Uncharacterized protein</fullName>
    </submittedName>
</protein>
<keyword evidence="3" id="KW-0862">Zinc</keyword>
<dbReference type="InterPro" id="IPR051681">
    <property type="entry name" value="Ser/Thr_Kinases-Pseudokinases"/>
</dbReference>
<dbReference type="InterPro" id="IPR011009">
    <property type="entry name" value="Kinase-like_dom_sf"/>
</dbReference>
<dbReference type="SUPFAM" id="SSF56112">
    <property type="entry name" value="Protein kinase-like (PK-like)"/>
    <property type="match status" value="1"/>
</dbReference>
<dbReference type="SMART" id="SM00220">
    <property type="entry name" value="S_TKc"/>
    <property type="match status" value="1"/>
</dbReference>
<dbReference type="PANTHER" id="PTHR44329">
    <property type="entry name" value="SERINE/THREONINE-PROTEIN KINASE TNNI3K-RELATED"/>
    <property type="match status" value="1"/>
</dbReference>
<evidence type="ECO:0000256" key="2">
    <source>
        <dbReference type="ARBA" id="ARBA00022771"/>
    </source>
</evidence>
<dbReference type="Gene3D" id="3.10.20.90">
    <property type="entry name" value="Phosphatidylinositol 3-kinase Catalytic Subunit, Chain A, domain 1"/>
    <property type="match status" value="1"/>
</dbReference>
<dbReference type="SMART" id="SM00213">
    <property type="entry name" value="UBQ"/>
    <property type="match status" value="1"/>
</dbReference>
<dbReference type="GO" id="GO:0005524">
    <property type="term" value="F:ATP binding"/>
    <property type="evidence" value="ECO:0007669"/>
    <property type="project" value="InterPro"/>
</dbReference>
<dbReference type="Gene3D" id="3.30.40.10">
    <property type="entry name" value="Zinc/RING finger domain, C3HC4 (zinc finger)"/>
    <property type="match status" value="1"/>
</dbReference>
<feature type="domain" description="RING-type" evidence="8">
    <location>
        <begin position="4"/>
        <end position="46"/>
    </location>
</feature>
<dbReference type="Proteomes" id="UP001054857">
    <property type="component" value="Unassembled WGS sequence"/>
</dbReference>
<dbReference type="InterPro" id="IPR017907">
    <property type="entry name" value="Znf_RING_CS"/>
</dbReference>
<feature type="domain" description="Ubiquitin-like" evidence="7">
    <location>
        <begin position="602"/>
        <end position="677"/>
    </location>
</feature>
<dbReference type="PANTHER" id="PTHR44329:SF214">
    <property type="entry name" value="PROTEIN KINASE DOMAIN-CONTAINING PROTEIN"/>
    <property type="match status" value="1"/>
</dbReference>
<dbReference type="InterPro" id="IPR013083">
    <property type="entry name" value="Znf_RING/FYVE/PHD"/>
</dbReference>
<gene>
    <name evidence="9" type="ORF">Agub_g5239</name>
</gene>
<feature type="compositionally biased region" description="Low complexity" evidence="5">
    <location>
        <begin position="375"/>
        <end position="393"/>
    </location>
</feature>
<dbReference type="SUPFAM" id="SSF57850">
    <property type="entry name" value="RING/U-box"/>
    <property type="match status" value="1"/>
</dbReference>
<feature type="compositionally biased region" description="Gly residues" evidence="5">
    <location>
        <begin position="786"/>
        <end position="795"/>
    </location>
</feature>
<dbReference type="InterPro" id="IPR029071">
    <property type="entry name" value="Ubiquitin-like_domsf"/>
</dbReference>
<organism evidence="9 10">
    <name type="scientific">Astrephomene gubernaculifera</name>
    <dbReference type="NCBI Taxonomy" id="47775"/>
    <lineage>
        <taxon>Eukaryota</taxon>
        <taxon>Viridiplantae</taxon>
        <taxon>Chlorophyta</taxon>
        <taxon>core chlorophytes</taxon>
        <taxon>Chlorophyceae</taxon>
        <taxon>CS clade</taxon>
        <taxon>Chlamydomonadales</taxon>
        <taxon>Astrephomenaceae</taxon>
        <taxon>Astrephomene</taxon>
    </lineage>
</organism>
<evidence type="ECO:0000256" key="5">
    <source>
        <dbReference type="SAM" id="MobiDB-lite"/>
    </source>
</evidence>
<accession>A0AAD3DMY5</accession>
<dbReference type="InterPro" id="IPR001841">
    <property type="entry name" value="Znf_RING"/>
</dbReference>